<sequence>MSIVWRGVVENSKDANMSKRVGNEAFCWRVGNGRMTMFWVDIWCSNCPLKLEFLRLFRLARQKGGTVADYSRNNGFGRVKWR</sequence>
<comment type="caution">
    <text evidence="1">The sequence shown here is derived from an EMBL/GenBank/DDBJ whole genome shotgun (WGS) entry which is preliminary data.</text>
</comment>
<proteinExistence type="predicted"/>
<organism evidence="1 2">
    <name type="scientific">Gossypium aridum</name>
    <name type="common">American cotton</name>
    <name type="synonym">Erioxylum aridum</name>
    <dbReference type="NCBI Taxonomy" id="34290"/>
    <lineage>
        <taxon>Eukaryota</taxon>
        <taxon>Viridiplantae</taxon>
        <taxon>Streptophyta</taxon>
        <taxon>Embryophyta</taxon>
        <taxon>Tracheophyta</taxon>
        <taxon>Spermatophyta</taxon>
        <taxon>Magnoliopsida</taxon>
        <taxon>eudicotyledons</taxon>
        <taxon>Gunneridae</taxon>
        <taxon>Pentapetalae</taxon>
        <taxon>rosids</taxon>
        <taxon>malvids</taxon>
        <taxon>Malvales</taxon>
        <taxon>Malvaceae</taxon>
        <taxon>Malvoideae</taxon>
        <taxon>Gossypium</taxon>
    </lineage>
</organism>
<evidence type="ECO:0000313" key="2">
    <source>
        <dbReference type="Proteomes" id="UP000593577"/>
    </source>
</evidence>
<dbReference type="AlphaFoldDB" id="A0A7J8Y052"/>
<dbReference type="EMBL" id="JABFAA010000009">
    <property type="protein sequence ID" value="MBA0692832.1"/>
    <property type="molecule type" value="Genomic_DNA"/>
</dbReference>
<gene>
    <name evidence="1" type="ORF">Goari_010363</name>
</gene>
<reference evidence="1 2" key="1">
    <citation type="journal article" date="2019" name="Genome Biol. Evol.">
        <title>Insights into the evolution of the New World diploid cottons (Gossypium, subgenus Houzingenia) based on genome sequencing.</title>
        <authorList>
            <person name="Grover C.E."/>
            <person name="Arick M.A. 2nd"/>
            <person name="Thrash A."/>
            <person name="Conover J.L."/>
            <person name="Sanders W.S."/>
            <person name="Peterson D.G."/>
            <person name="Frelichowski J.E."/>
            <person name="Scheffler J.A."/>
            <person name="Scheffler B.E."/>
            <person name="Wendel J.F."/>
        </authorList>
    </citation>
    <scope>NUCLEOTIDE SEQUENCE [LARGE SCALE GENOMIC DNA]</scope>
    <source>
        <strain evidence="1">185</strain>
        <tissue evidence="1">Leaf</tissue>
    </source>
</reference>
<evidence type="ECO:0008006" key="3">
    <source>
        <dbReference type="Google" id="ProtNLM"/>
    </source>
</evidence>
<dbReference type="PANTHER" id="PTHR36617">
    <property type="entry name" value="PROTEIN, PUTATIVE-RELATED"/>
    <property type="match status" value="1"/>
</dbReference>
<dbReference type="PANTHER" id="PTHR36617:SF5">
    <property type="entry name" value="OS05G0421675 PROTEIN"/>
    <property type="match status" value="1"/>
</dbReference>
<evidence type="ECO:0000313" key="1">
    <source>
        <dbReference type="EMBL" id="MBA0692832.1"/>
    </source>
</evidence>
<accession>A0A7J8Y052</accession>
<keyword evidence="2" id="KW-1185">Reference proteome</keyword>
<dbReference type="Proteomes" id="UP000593577">
    <property type="component" value="Unassembled WGS sequence"/>
</dbReference>
<protein>
    <recommendedName>
        <fullName evidence="3">Reverse transcriptase zinc-binding domain-containing protein</fullName>
    </recommendedName>
</protein>
<name>A0A7J8Y052_GOSAI</name>